<feature type="domain" description="Prepilin type IV endopeptidase peptidase" evidence="3">
    <location>
        <begin position="26"/>
        <end position="128"/>
    </location>
</feature>
<feature type="transmembrane region" description="Helical" evidence="2">
    <location>
        <begin position="111"/>
        <end position="132"/>
    </location>
</feature>
<organism evidence="4 5">
    <name type="scientific">Massilia litorea</name>
    <dbReference type="NCBI Taxonomy" id="2769491"/>
    <lineage>
        <taxon>Bacteria</taxon>
        <taxon>Pseudomonadati</taxon>
        <taxon>Pseudomonadota</taxon>
        <taxon>Betaproteobacteria</taxon>
        <taxon>Burkholderiales</taxon>
        <taxon>Oxalobacteraceae</taxon>
        <taxon>Telluria group</taxon>
        <taxon>Massilia</taxon>
    </lineage>
</organism>
<dbReference type="AlphaFoldDB" id="A0A7L9U9P1"/>
<dbReference type="EMBL" id="CP062941">
    <property type="protein sequence ID" value="QOL51771.1"/>
    <property type="molecule type" value="Genomic_DNA"/>
</dbReference>
<comment type="similarity">
    <text evidence="1">Belongs to the peptidase A24 family.</text>
</comment>
<feature type="transmembrane region" description="Helical" evidence="2">
    <location>
        <begin position="16"/>
        <end position="37"/>
    </location>
</feature>
<keyword evidence="5" id="KW-1185">Reference proteome</keyword>
<dbReference type="KEGG" id="mlir:LPB04_11270"/>
<accession>A0A7L9U9P1</accession>
<evidence type="ECO:0000256" key="1">
    <source>
        <dbReference type="ARBA" id="ARBA00005801"/>
    </source>
</evidence>
<dbReference type="RefSeq" id="WP_193688744.1">
    <property type="nucleotide sequence ID" value="NZ_CP062941.1"/>
</dbReference>
<dbReference type="InterPro" id="IPR000045">
    <property type="entry name" value="Prepilin_IV_endopep_pep"/>
</dbReference>
<keyword evidence="2" id="KW-0812">Transmembrane</keyword>
<feature type="transmembrane region" description="Helical" evidence="2">
    <location>
        <begin position="68"/>
        <end position="90"/>
    </location>
</feature>
<dbReference type="Gene3D" id="1.20.120.1220">
    <property type="match status" value="1"/>
</dbReference>
<protein>
    <submittedName>
        <fullName evidence="4">Prepilin peptidase</fullName>
    </submittedName>
</protein>
<dbReference type="PANTHER" id="PTHR30487">
    <property type="entry name" value="TYPE 4 PREPILIN-LIKE PROTEINS LEADER PEPTIDE-PROCESSING ENZYME"/>
    <property type="match status" value="1"/>
</dbReference>
<dbReference type="Proteomes" id="UP000593875">
    <property type="component" value="Chromosome"/>
</dbReference>
<dbReference type="PANTHER" id="PTHR30487:SF0">
    <property type="entry name" value="PREPILIN LEADER PEPTIDASE_N-METHYLTRANSFERASE-RELATED"/>
    <property type="match status" value="1"/>
</dbReference>
<dbReference type="GO" id="GO:0005886">
    <property type="term" value="C:plasma membrane"/>
    <property type="evidence" value="ECO:0007669"/>
    <property type="project" value="TreeGrafter"/>
</dbReference>
<dbReference type="InterPro" id="IPR050882">
    <property type="entry name" value="Prepilin_peptidase/N-MTase"/>
</dbReference>
<evidence type="ECO:0000313" key="5">
    <source>
        <dbReference type="Proteomes" id="UP000593875"/>
    </source>
</evidence>
<keyword evidence="2" id="KW-0472">Membrane</keyword>
<evidence type="ECO:0000259" key="3">
    <source>
        <dbReference type="Pfam" id="PF01478"/>
    </source>
</evidence>
<dbReference type="Pfam" id="PF01478">
    <property type="entry name" value="Peptidase_A24"/>
    <property type="match status" value="1"/>
</dbReference>
<evidence type="ECO:0000313" key="4">
    <source>
        <dbReference type="EMBL" id="QOL51771.1"/>
    </source>
</evidence>
<name>A0A7L9U9P1_9BURK</name>
<keyword evidence="2" id="KW-1133">Transmembrane helix</keyword>
<reference evidence="4 5" key="1">
    <citation type="submission" date="2020-10" db="EMBL/GenBank/DDBJ databases">
        <title>Genome sequencing of Massilia sp. LPB0304.</title>
        <authorList>
            <person name="Kim J."/>
        </authorList>
    </citation>
    <scope>NUCLEOTIDE SEQUENCE [LARGE SCALE GENOMIC DNA]</scope>
    <source>
        <strain evidence="4 5">LPB0304</strain>
    </source>
</reference>
<gene>
    <name evidence="4" type="ORF">LPB04_11270</name>
</gene>
<dbReference type="GO" id="GO:0004190">
    <property type="term" value="F:aspartic-type endopeptidase activity"/>
    <property type="evidence" value="ECO:0007669"/>
    <property type="project" value="InterPro"/>
</dbReference>
<dbReference type="GO" id="GO:0006465">
    <property type="term" value="P:signal peptide processing"/>
    <property type="evidence" value="ECO:0007669"/>
    <property type="project" value="TreeGrafter"/>
</dbReference>
<evidence type="ECO:0000256" key="2">
    <source>
        <dbReference type="SAM" id="Phobius"/>
    </source>
</evidence>
<sequence>MPALIEITTGQLRLSGLYIVPIQIGVLVLLLLIATAVDIRERRIPNWLVATGMTGALAFHSISLQGEGAVFALSGLAVGMATLLPMYALGVMGAGDVKLMGMIGAFLGMDGVFGAVLASMAAGGLLALGFAACKRMLPQMFINLLDILRHFHIKHMTRSITAPMAPVASIGKMPYAVAITAGTLAQLTFLHL</sequence>
<proteinExistence type="inferred from homology"/>